<dbReference type="PROSITE" id="PS50987">
    <property type="entry name" value="HTH_ARSR_2"/>
    <property type="match status" value="1"/>
</dbReference>
<proteinExistence type="predicted"/>
<dbReference type="PRINTS" id="PR00778">
    <property type="entry name" value="HTHARSR"/>
</dbReference>
<dbReference type="InterPro" id="IPR036388">
    <property type="entry name" value="WH-like_DNA-bd_sf"/>
</dbReference>
<evidence type="ECO:0000259" key="4">
    <source>
        <dbReference type="PROSITE" id="PS50987"/>
    </source>
</evidence>
<protein>
    <submittedName>
        <fullName evidence="5">Metalloregulator ArsR/SmtB family transcription factor</fullName>
    </submittedName>
</protein>
<feature type="domain" description="HTH arsR-type" evidence="4">
    <location>
        <begin position="45"/>
        <end position="139"/>
    </location>
</feature>
<dbReference type="InterPro" id="IPR001845">
    <property type="entry name" value="HTH_ArsR_DNA-bd_dom"/>
</dbReference>
<evidence type="ECO:0000256" key="1">
    <source>
        <dbReference type="ARBA" id="ARBA00023015"/>
    </source>
</evidence>
<accession>A0ABW7CDI4</accession>
<dbReference type="NCBIfam" id="NF033788">
    <property type="entry name" value="HTH_metalloreg"/>
    <property type="match status" value="1"/>
</dbReference>
<dbReference type="Proteomes" id="UP001604335">
    <property type="component" value="Unassembled WGS sequence"/>
</dbReference>
<dbReference type="PANTHER" id="PTHR43132">
    <property type="entry name" value="ARSENICAL RESISTANCE OPERON REPRESSOR ARSR-RELATED"/>
    <property type="match status" value="1"/>
</dbReference>
<evidence type="ECO:0000256" key="2">
    <source>
        <dbReference type="ARBA" id="ARBA00023125"/>
    </source>
</evidence>
<reference evidence="6" key="1">
    <citation type="journal article" date="2024" name="Algal Res.">
        <title>Biochemical, toxicological and genomic investigation of a high-biomass producing Limnothrix strain isolated from Italian shallow drinking water reservoir.</title>
        <authorList>
            <person name="Simonazzi M."/>
            <person name="Shishido T.K."/>
            <person name="Delbaje E."/>
            <person name="Wahlsten M."/>
            <person name="Fewer D.P."/>
            <person name="Sivonen K."/>
            <person name="Pezzolesi L."/>
            <person name="Pistocchi R."/>
        </authorList>
    </citation>
    <scope>NUCLEOTIDE SEQUENCE [LARGE SCALE GENOMIC DNA]</scope>
    <source>
        <strain evidence="6">LRLZ20PSL1</strain>
    </source>
</reference>
<dbReference type="Gene3D" id="1.10.10.10">
    <property type="entry name" value="Winged helix-like DNA-binding domain superfamily/Winged helix DNA-binding domain"/>
    <property type="match status" value="1"/>
</dbReference>
<dbReference type="SUPFAM" id="SSF46785">
    <property type="entry name" value="Winged helix' DNA-binding domain"/>
    <property type="match status" value="1"/>
</dbReference>
<dbReference type="EMBL" id="JAZAQF010000086">
    <property type="protein sequence ID" value="MFG3819202.1"/>
    <property type="molecule type" value="Genomic_DNA"/>
</dbReference>
<keyword evidence="2" id="KW-0238">DNA-binding</keyword>
<keyword evidence="3" id="KW-0804">Transcription</keyword>
<dbReference type="SMART" id="SM00418">
    <property type="entry name" value="HTH_ARSR"/>
    <property type="match status" value="1"/>
</dbReference>
<dbReference type="RefSeq" id="WP_393014949.1">
    <property type="nucleotide sequence ID" value="NZ_JAZAQF010000086.1"/>
</dbReference>
<dbReference type="InterPro" id="IPR011991">
    <property type="entry name" value="ArsR-like_HTH"/>
</dbReference>
<evidence type="ECO:0000313" key="5">
    <source>
        <dbReference type="EMBL" id="MFG3819202.1"/>
    </source>
</evidence>
<dbReference type="Pfam" id="PF01022">
    <property type="entry name" value="HTH_5"/>
    <property type="match status" value="1"/>
</dbReference>
<dbReference type="CDD" id="cd00090">
    <property type="entry name" value="HTH_ARSR"/>
    <property type="match status" value="1"/>
</dbReference>
<evidence type="ECO:0000313" key="6">
    <source>
        <dbReference type="Proteomes" id="UP001604335"/>
    </source>
</evidence>
<organism evidence="5 6">
    <name type="scientific">Limnothrix redekei LRLZ20PSL1</name>
    <dbReference type="NCBI Taxonomy" id="3112953"/>
    <lineage>
        <taxon>Bacteria</taxon>
        <taxon>Bacillati</taxon>
        <taxon>Cyanobacteriota</taxon>
        <taxon>Cyanophyceae</taxon>
        <taxon>Pseudanabaenales</taxon>
        <taxon>Pseudanabaenaceae</taxon>
        <taxon>Limnothrix</taxon>
    </lineage>
</organism>
<gene>
    <name evidence="5" type="ORF">VPK24_16275</name>
</gene>
<dbReference type="InterPro" id="IPR036390">
    <property type="entry name" value="WH_DNA-bd_sf"/>
</dbReference>
<keyword evidence="6" id="KW-1185">Reference proteome</keyword>
<dbReference type="PROSITE" id="PS00846">
    <property type="entry name" value="HTH_ARSR_1"/>
    <property type="match status" value="1"/>
</dbReference>
<comment type="caution">
    <text evidence="5">The sequence shown here is derived from an EMBL/GenBank/DDBJ whole genome shotgun (WGS) entry which is preliminary data.</text>
</comment>
<dbReference type="InterPro" id="IPR018334">
    <property type="entry name" value="ArsR_HTH"/>
</dbReference>
<name>A0ABW7CDI4_9CYAN</name>
<evidence type="ECO:0000256" key="3">
    <source>
        <dbReference type="ARBA" id="ARBA00023163"/>
    </source>
</evidence>
<keyword evidence="1" id="KW-0805">Transcription regulation</keyword>
<dbReference type="PANTHER" id="PTHR43132:SF6">
    <property type="entry name" value="HTH-TYPE TRANSCRIPTIONAL REPRESSOR CZRA"/>
    <property type="match status" value="1"/>
</dbReference>
<sequence length="143" mass="15977">MAADHSCIELSTISPTSRLAIDQRSPDGSTTPAPLVENTLSDRVLSTSMAQRMAEVFALLGDPNRLRILSALVHQELCVCDLAEAVGMSESAVSHQLRALRSQRLVAYRKQGRHVYYRLKDSHILVLYQQVLEHLQEPDDEQP</sequence>
<dbReference type="InterPro" id="IPR051011">
    <property type="entry name" value="Metal_resp_trans_reg"/>
</dbReference>